<sequence length="156" mass="17996">MATIKKLQTLFSKKGFTAEERHEVIYEFTRGRTQSSRELSPREIEDLCNALEGIKKSKTKLISTCLSILEAEGIHRPNEPLLEITEKGAKPNPFGHLNRWMLERSVYKKPLAFHSAAELEVLLRQLHKLAENNRKASKKFGNKAYWHKANKLKNLN</sequence>
<dbReference type="KEGG" id="rag:B739_1986"/>
<accession>J9R7V9</accession>
<dbReference type="AlphaFoldDB" id="J9R7V9"/>
<dbReference type="EMBL" id="CP003787">
    <property type="protein sequence ID" value="AFR36568.1"/>
    <property type="molecule type" value="Genomic_DNA"/>
</dbReference>
<gene>
    <name evidence="1" type="ORF">B739_1986</name>
</gene>
<protein>
    <submittedName>
        <fullName evidence="1">Uncharacterized protein</fullName>
    </submittedName>
</protein>
<reference evidence="1 2" key="1">
    <citation type="submission" date="2012-09" db="EMBL/GenBank/DDBJ databases">
        <title>Riemerella anatipestifer vaccine strains.</title>
        <authorList>
            <person name="Chun C.A."/>
            <person name="Shu W.M."/>
            <person name="Kang Z.D."/>
            <person name="Jia W.X."/>
        </authorList>
    </citation>
    <scope>NUCLEOTIDE SEQUENCE [LARGE SCALE GENOMIC DNA]</scope>
    <source>
        <strain evidence="1 2">RA-CH-1</strain>
    </source>
</reference>
<dbReference type="Proteomes" id="UP000006276">
    <property type="component" value="Chromosome"/>
</dbReference>
<organism evidence="1 2">
    <name type="scientific">Riemerella anatipestifer RA-CH-1</name>
    <dbReference type="NCBI Taxonomy" id="1228997"/>
    <lineage>
        <taxon>Bacteria</taxon>
        <taxon>Pseudomonadati</taxon>
        <taxon>Bacteroidota</taxon>
        <taxon>Flavobacteriia</taxon>
        <taxon>Flavobacteriales</taxon>
        <taxon>Weeksellaceae</taxon>
        <taxon>Riemerella</taxon>
    </lineage>
</organism>
<proteinExistence type="predicted"/>
<dbReference type="STRING" id="34085.AB406_0045"/>
<evidence type="ECO:0000313" key="1">
    <source>
        <dbReference type="EMBL" id="AFR36568.1"/>
    </source>
</evidence>
<name>J9R7V9_RIEAN</name>
<dbReference type="RefSeq" id="WP_014938831.1">
    <property type="nucleotide sequence ID" value="NC_018609.1"/>
</dbReference>
<keyword evidence="2" id="KW-1185">Reference proteome</keyword>
<evidence type="ECO:0000313" key="2">
    <source>
        <dbReference type="Proteomes" id="UP000006276"/>
    </source>
</evidence>
<dbReference type="PATRIC" id="fig|1228997.3.peg.1987"/>
<dbReference type="HOGENOM" id="CLU_1685260_0_0_10"/>